<dbReference type="Proteomes" id="UP001233999">
    <property type="component" value="Unassembled WGS sequence"/>
</dbReference>
<dbReference type="GO" id="GO:0005245">
    <property type="term" value="F:voltage-gated calcium channel activity"/>
    <property type="evidence" value="ECO:0007669"/>
    <property type="project" value="TreeGrafter"/>
</dbReference>
<proteinExistence type="predicted"/>
<dbReference type="AlphaFoldDB" id="A0AAD8AAB8"/>
<keyword evidence="2" id="KW-1185">Reference proteome</keyword>
<evidence type="ECO:0000313" key="1">
    <source>
        <dbReference type="EMBL" id="KAJ9595353.1"/>
    </source>
</evidence>
<name>A0AAD8AAB8_DIPPU</name>
<accession>A0AAD8AAB8</accession>
<evidence type="ECO:0000313" key="2">
    <source>
        <dbReference type="Proteomes" id="UP001233999"/>
    </source>
</evidence>
<reference evidence="1" key="2">
    <citation type="submission" date="2023-05" db="EMBL/GenBank/DDBJ databases">
        <authorList>
            <person name="Fouks B."/>
        </authorList>
    </citation>
    <scope>NUCLEOTIDE SEQUENCE</scope>
    <source>
        <strain evidence="1">Stay&amp;Tobe</strain>
        <tissue evidence="1">Testes</tissue>
    </source>
</reference>
<comment type="caution">
    <text evidence="1">The sequence shown here is derived from an EMBL/GenBank/DDBJ whole genome shotgun (WGS) entry which is preliminary data.</text>
</comment>
<reference evidence="1" key="1">
    <citation type="journal article" date="2023" name="IScience">
        <title>Live-bearing cockroach genome reveals convergent evolutionary mechanisms linked to viviparity in insects and beyond.</title>
        <authorList>
            <person name="Fouks B."/>
            <person name="Harrison M.C."/>
            <person name="Mikhailova A.A."/>
            <person name="Marchal E."/>
            <person name="English S."/>
            <person name="Carruthers M."/>
            <person name="Jennings E.C."/>
            <person name="Chiamaka E.L."/>
            <person name="Frigard R.A."/>
            <person name="Pippel M."/>
            <person name="Attardo G.M."/>
            <person name="Benoit J.B."/>
            <person name="Bornberg-Bauer E."/>
            <person name="Tobe S.S."/>
        </authorList>
    </citation>
    <scope>NUCLEOTIDE SEQUENCE</scope>
    <source>
        <strain evidence="1">Stay&amp;Tobe</strain>
    </source>
</reference>
<dbReference type="PANTHER" id="PTHR10166">
    <property type="entry name" value="VOLTAGE-DEPENDENT CALCIUM CHANNEL SUBUNIT ALPHA-2/DELTA-RELATED"/>
    <property type="match status" value="1"/>
</dbReference>
<dbReference type="FunFam" id="3.30.450.20:FF:000012">
    <property type="entry name" value="Calcium channel, voltage-dependent, alpha2/delta subunit 3"/>
    <property type="match status" value="1"/>
</dbReference>
<protein>
    <submittedName>
        <fullName evidence="1">Uncharacterized protein</fullName>
    </submittedName>
</protein>
<dbReference type="EMBL" id="JASPKZ010002390">
    <property type="protein sequence ID" value="KAJ9595353.1"/>
    <property type="molecule type" value="Genomic_DNA"/>
</dbReference>
<gene>
    <name evidence="1" type="ORF">L9F63_027261</name>
</gene>
<dbReference type="Gene3D" id="3.30.450.20">
    <property type="entry name" value="PAS domain"/>
    <property type="match status" value="1"/>
</dbReference>
<dbReference type="PANTHER" id="PTHR10166:SF37">
    <property type="entry name" value="STOLID, ISOFORM H"/>
    <property type="match status" value="1"/>
</dbReference>
<organism evidence="1 2">
    <name type="scientific">Diploptera punctata</name>
    <name type="common">Pacific beetle cockroach</name>
    <dbReference type="NCBI Taxonomy" id="6984"/>
    <lineage>
        <taxon>Eukaryota</taxon>
        <taxon>Metazoa</taxon>
        <taxon>Ecdysozoa</taxon>
        <taxon>Arthropoda</taxon>
        <taxon>Hexapoda</taxon>
        <taxon>Insecta</taxon>
        <taxon>Pterygota</taxon>
        <taxon>Neoptera</taxon>
        <taxon>Polyneoptera</taxon>
        <taxon>Dictyoptera</taxon>
        <taxon>Blattodea</taxon>
        <taxon>Blaberoidea</taxon>
        <taxon>Blaberidae</taxon>
        <taxon>Diplopterinae</taxon>
        <taxon>Diploptera</taxon>
    </lineage>
</organism>
<feature type="non-terminal residue" evidence="1">
    <location>
        <position position="275"/>
    </location>
</feature>
<dbReference type="CDD" id="cd12912">
    <property type="entry name" value="PDC2_MCP_like"/>
    <property type="match status" value="1"/>
</dbReference>
<feature type="non-terminal residue" evidence="1">
    <location>
        <position position="1"/>
    </location>
</feature>
<sequence>TLQTIKSLAMDVSQKRREMLVELSGLTVQKYWCFITMAENYIYTIFANSLAQEAPFNPQGYRLMTSVSMPKCDHSNTSNGYRNTRLVGVAGTDIPIEDIKKLLLSYKVGVNGYAFLVTNNGHLLVHPDIRPEILGTLKPIHNSVDLTEVEFMDDSDNGQNNFIQLRNALINGETGKMTLKMKYHYDNMRRVSNMLRLYLYTSITETPFSLVLALPHNIMSFFMILSETVVPSKEELIQFIDDTNWTVHPEWIYCKYHFDSARKYKSPEDELSHFV</sequence>
<dbReference type="InterPro" id="IPR051173">
    <property type="entry name" value="Ca_channel_alpha-2/delta"/>
</dbReference>
<dbReference type="GO" id="GO:0005891">
    <property type="term" value="C:voltage-gated calcium channel complex"/>
    <property type="evidence" value="ECO:0007669"/>
    <property type="project" value="TreeGrafter"/>
</dbReference>